<dbReference type="AlphaFoldDB" id="A0A1Y2AZ32"/>
<comment type="caution">
    <text evidence="2">The sequence shown here is derived from an EMBL/GenBank/DDBJ whole genome shotgun (WGS) entry which is preliminary data.</text>
</comment>
<sequence>MTPSRRIIYGSSNKAHSAKKLSICRQQQPKGHHIPLPKIEQVDLSAILSSLESKIHAKQAAGDLLDPEKIRQNKRQTSHATDASFVDADDVEDFQGDNCNDSCNNEDENDEWVDADEGEHAENGMGHFPYAPSSIPFTWQTHRERQRNRFFGWKLGRFYHFKGLLNIRGQIWKDRNVRI</sequence>
<reference evidence="2 3" key="1">
    <citation type="submission" date="2016-07" db="EMBL/GenBank/DDBJ databases">
        <title>Pervasive Adenine N6-methylation of Active Genes in Fungi.</title>
        <authorList>
            <consortium name="DOE Joint Genome Institute"/>
            <person name="Mondo S.J."/>
            <person name="Dannebaum R.O."/>
            <person name="Kuo R.C."/>
            <person name="Labutti K."/>
            <person name="Haridas S."/>
            <person name="Kuo A."/>
            <person name="Salamov A."/>
            <person name="Ahrendt S.R."/>
            <person name="Lipzen A."/>
            <person name="Sullivan W."/>
            <person name="Andreopoulos W.B."/>
            <person name="Clum A."/>
            <person name="Lindquist E."/>
            <person name="Daum C."/>
            <person name="Ramamoorthy G.K."/>
            <person name="Gryganskyi A."/>
            <person name="Culley D."/>
            <person name="Magnuson J.K."/>
            <person name="James T.Y."/>
            <person name="O'Malley M.A."/>
            <person name="Stajich J.E."/>
            <person name="Spatafora J.W."/>
            <person name="Visel A."/>
            <person name="Grigoriev I.V."/>
        </authorList>
    </citation>
    <scope>NUCLEOTIDE SEQUENCE [LARGE SCALE GENOMIC DNA]</scope>
    <source>
        <strain evidence="2 3">JEL800</strain>
    </source>
</reference>
<name>A0A1Y2AZ32_9FUNG</name>
<feature type="region of interest" description="Disordered" evidence="1">
    <location>
        <begin position="68"/>
        <end position="87"/>
    </location>
</feature>
<organism evidence="2 3">
    <name type="scientific">Rhizoclosmatium globosum</name>
    <dbReference type="NCBI Taxonomy" id="329046"/>
    <lineage>
        <taxon>Eukaryota</taxon>
        <taxon>Fungi</taxon>
        <taxon>Fungi incertae sedis</taxon>
        <taxon>Chytridiomycota</taxon>
        <taxon>Chytridiomycota incertae sedis</taxon>
        <taxon>Chytridiomycetes</taxon>
        <taxon>Chytridiales</taxon>
        <taxon>Chytriomycetaceae</taxon>
        <taxon>Rhizoclosmatium</taxon>
    </lineage>
</organism>
<dbReference type="Proteomes" id="UP000193642">
    <property type="component" value="Unassembled WGS sequence"/>
</dbReference>
<evidence type="ECO:0000313" key="2">
    <source>
        <dbReference type="EMBL" id="ORY27724.1"/>
    </source>
</evidence>
<evidence type="ECO:0000313" key="3">
    <source>
        <dbReference type="Proteomes" id="UP000193642"/>
    </source>
</evidence>
<accession>A0A1Y2AZ32</accession>
<gene>
    <name evidence="2" type="ORF">BCR33DRAFT_745939</name>
</gene>
<keyword evidence="3" id="KW-1185">Reference proteome</keyword>
<evidence type="ECO:0000256" key="1">
    <source>
        <dbReference type="SAM" id="MobiDB-lite"/>
    </source>
</evidence>
<protein>
    <submittedName>
        <fullName evidence="2">Uncharacterized protein</fullName>
    </submittedName>
</protein>
<proteinExistence type="predicted"/>
<dbReference type="EMBL" id="MCGO01000100">
    <property type="protein sequence ID" value="ORY27724.1"/>
    <property type="molecule type" value="Genomic_DNA"/>
</dbReference>